<dbReference type="Proteomes" id="UP001652642">
    <property type="component" value="Chromosome 2"/>
</dbReference>
<keyword evidence="3" id="KW-0964">Secreted</keyword>
<dbReference type="PROSITE" id="PS50041">
    <property type="entry name" value="C_TYPE_LECTIN_2"/>
    <property type="match status" value="1"/>
</dbReference>
<reference evidence="11" key="2">
    <citation type="submission" date="2025-08" db="UniProtKB">
        <authorList>
            <consortium name="RefSeq"/>
        </authorList>
    </citation>
    <scope>IDENTIFICATION</scope>
</reference>
<dbReference type="InterPro" id="IPR051527">
    <property type="entry name" value="KLR_subfamily_B"/>
</dbReference>
<dbReference type="GO" id="GO:0005576">
    <property type="term" value="C:extracellular region"/>
    <property type="evidence" value="ECO:0007669"/>
    <property type="project" value="UniProtKB-SubCell"/>
</dbReference>
<evidence type="ECO:0000256" key="8">
    <source>
        <dbReference type="SAM" id="Phobius"/>
    </source>
</evidence>
<keyword evidence="8" id="KW-0472">Membrane</keyword>
<proteinExistence type="predicted"/>
<dbReference type="SUPFAM" id="SSF56436">
    <property type="entry name" value="C-type lectin-like"/>
    <property type="match status" value="1"/>
</dbReference>
<keyword evidence="8" id="KW-0812">Transmembrane</keyword>
<dbReference type="Gene3D" id="3.10.100.10">
    <property type="entry name" value="Mannose-Binding Protein A, subunit A"/>
    <property type="match status" value="1"/>
</dbReference>
<dbReference type="InterPro" id="IPR001304">
    <property type="entry name" value="C-type_lectin-like"/>
</dbReference>
<dbReference type="GO" id="GO:0038023">
    <property type="term" value="F:signaling receptor activity"/>
    <property type="evidence" value="ECO:0007669"/>
    <property type="project" value="TreeGrafter"/>
</dbReference>
<organism evidence="10 11">
    <name type="scientific">Pogona vitticeps</name>
    <name type="common">central bearded dragon</name>
    <dbReference type="NCBI Taxonomy" id="103695"/>
    <lineage>
        <taxon>Eukaryota</taxon>
        <taxon>Metazoa</taxon>
        <taxon>Chordata</taxon>
        <taxon>Craniata</taxon>
        <taxon>Vertebrata</taxon>
        <taxon>Euteleostomi</taxon>
        <taxon>Lepidosauria</taxon>
        <taxon>Squamata</taxon>
        <taxon>Bifurcata</taxon>
        <taxon>Unidentata</taxon>
        <taxon>Episquamata</taxon>
        <taxon>Toxicofera</taxon>
        <taxon>Iguania</taxon>
        <taxon>Acrodonta</taxon>
        <taxon>Agamidae</taxon>
        <taxon>Amphibolurinae</taxon>
        <taxon>Pogona</taxon>
    </lineage>
</organism>
<dbReference type="GeneID" id="110090481"/>
<evidence type="ECO:0000313" key="11">
    <source>
        <dbReference type="RefSeq" id="XP_020669765.2"/>
    </source>
</evidence>
<dbReference type="RefSeq" id="XP_020669765.2">
    <property type="nucleotide sequence ID" value="XM_020814106.2"/>
</dbReference>
<keyword evidence="10" id="KW-1185">Reference proteome</keyword>
<dbReference type="Pfam" id="PF00059">
    <property type="entry name" value="Lectin_C"/>
    <property type="match status" value="1"/>
</dbReference>
<dbReference type="GO" id="GO:0042269">
    <property type="term" value="P:regulation of natural killer cell mediated cytotoxicity"/>
    <property type="evidence" value="ECO:0007669"/>
    <property type="project" value="TreeGrafter"/>
</dbReference>
<keyword evidence="4" id="KW-0430">Lectin</keyword>
<evidence type="ECO:0000256" key="1">
    <source>
        <dbReference type="ARBA" id="ARBA00004606"/>
    </source>
</evidence>
<evidence type="ECO:0000256" key="5">
    <source>
        <dbReference type="ARBA" id="ARBA00022968"/>
    </source>
</evidence>
<keyword evidence="7" id="KW-1015">Disulfide bond</keyword>
<reference evidence="10" key="1">
    <citation type="submission" date="2025-05" db="UniProtKB">
        <authorList>
            <consortium name="RefSeq"/>
        </authorList>
    </citation>
    <scope>NUCLEOTIDE SEQUENCE [LARGE SCALE GENOMIC DNA]</scope>
</reference>
<dbReference type="PANTHER" id="PTHR46784:SF1">
    <property type="entry name" value="KILLER CELL LECTIN-LIKE RECEPTOR SUBFAMILY B MEMBER 1"/>
    <property type="match status" value="1"/>
</dbReference>
<dbReference type="CDD" id="cd03593">
    <property type="entry name" value="CLECT_NK_receptors_like"/>
    <property type="match status" value="1"/>
</dbReference>
<keyword evidence="6 8" id="KW-1133">Transmembrane helix</keyword>
<comment type="subcellular location">
    <subcellularLocation>
        <location evidence="1">Membrane</location>
        <topology evidence="1">Single-pass type II membrane protein</topology>
    </subcellularLocation>
    <subcellularLocation>
        <location evidence="2">Secreted</location>
    </subcellularLocation>
</comment>
<dbReference type="InterPro" id="IPR016187">
    <property type="entry name" value="CTDL_fold"/>
</dbReference>
<dbReference type="PANTHER" id="PTHR46784">
    <property type="entry name" value="KILLER CELL LECTIN-LIKE RECEPTOR SUBFAMILY B MEMBER 1"/>
    <property type="match status" value="1"/>
</dbReference>
<evidence type="ECO:0000256" key="4">
    <source>
        <dbReference type="ARBA" id="ARBA00022734"/>
    </source>
</evidence>
<evidence type="ECO:0000256" key="3">
    <source>
        <dbReference type="ARBA" id="ARBA00022525"/>
    </source>
</evidence>
<keyword evidence="5" id="KW-0735">Signal-anchor</keyword>
<evidence type="ECO:0000256" key="7">
    <source>
        <dbReference type="ARBA" id="ARBA00023157"/>
    </source>
</evidence>
<accession>A0A6J0VE30</accession>
<gene>
    <name evidence="11" type="primary">LOC110090481</name>
</gene>
<name>A0A6J0VE30_9SAUR</name>
<dbReference type="GO" id="GO:0009986">
    <property type="term" value="C:cell surface"/>
    <property type="evidence" value="ECO:0007669"/>
    <property type="project" value="TreeGrafter"/>
</dbReference>
<dbReference type="GO" id="GO:0030246">
    <property type="term" value="F:carbohydrate binding"/>
    <property type="evidence" value="ECO:0007669"/>
    <property type="project" value="UniProtKB-KW"/>
</dbReference>
<dbReference type="InterPro" id="IPR033992">
    <property type="entry name" value="NKR-like_CTLD"/>
</dbReference>
<feature type="transmembrane region" description="Helical" evidence="8">
    <location>
        <begin position="39"/>
        <end position="60"/>
    </location>
</feature>
<sequence length="205" mass="23757">MEDDSGYTALNFQPHRRGSQTLCAAGKQDAPQCPRWHRITLWVGFIWNIILVAIVIVLAVHLEKGKSDADVGRAKCSTSLDDFQARLNRELCNQSQDRSSVNSTCRICPVNWLLYRDKCYWRSEDMKRWKESQADCATKNSHLVVIQDEEEMKFIKQNMQDKSVLYWIGLYSSLSEEKWASVTGSQLDPNMRCLYQFHLFPALPF</sequence>
<evidence type="ECO:0000256" key="2">
    <source>
        <dbReference type="ARBA" id="ARBA00004613"/>
    </source>
</evidence>
<dbReference type="GO" id="GO:0005886">
    <property type="term" value="C:plasma membrane"/>
    <property type="evidence" value="ECO:0007669"/>
    <property type="project" value="TreeGrafter"/>
</dbReference>
<dbReference type="SMART" id="SM00034">
    <property type="entry name" value="CLECT"/>
    <property type="match status" value="1"/>
</dbReference>
<dbReference type="InterPro" id="IPR016186">
    <property type="entry name" value="C-type_lectin-like/link_sf"/>
</dbReference>
<protein>
    <submittedName>
        <fullName evidence="11">Killer cell lectin-like receptor subfamily F member 1 isoform X2</fullName>
    </submittedName>
</protein>
<dbReference type="AlphaFoldDB" id="A0A6J0VE30"/>
<evidence type="ECO:0000256" key="6">
    <source>
        <dbReference type="ARBA" id="ARBA00022989"/>
    </source>
</evidence>
<evidence type="ECO:0000313" key="10">
    <source>
        <dbReference type="Proteomes" id="UP001652642"/>
    </source>
</evidence>
<feature type="domain" description="C-type lectin" evidence="9">
    <location>
        <begin position="115"/>
        <end position="188"/>
    </location>
</feature>
<evidence type="ECO:0000259" key="9">
    <source>
        <dbReference type="PROSITE" id="PS50041"/>
    </source>
</evidence>